<keyword evidence="2" id="KW-0812">Transmembrane</keyword>
<gene>
    <name evidence="5" type="ORF">CQY20_11570</name>
    <name evidence="4" type="ORF">MAGR_46040</name>
</gene>
<dbReference type="EMBL" id="PDCP01000017">
    <property type="protein sequence ID" value="PEG38880.1"/>
    <property type="molecule type" value="Genomic_DNA"/>
</dbReference>
<dbReference type="Proteomes" id="UP000220914">
    <property type="component" value="Unassembled WGS sequence"/>
</dbReference>
<keyword evidence="2" id="KW-1133">Transmembrane helix</keyword>
<feature type="domain" description="DUF1468" evidence="3">
    <location>
        <begin position="60"/>
        <end position="203"/>
    </location>
</feature>
<dbReference type="EMBL" id="BLKS01000001">
    <property type="protein sequence ID" value="GFG53163.1"/>
    <property type="molecule type" value="Genomic_DNA"/>
</dbReference>
<dbReference type="Proteomes" id="UP000465302">
    <property type="component" value="Unassembled WGS sequence"/>
</dbReference>
<evidence type="ECO:0000313" key="7">
    <source>
        <dbReference type="Proteomes" id="UP000465302"/>
    </source>
</evidence>
<accession>A0A2A7N4V5</accession>
<feature type="region of interest" description="Disordered" evidence="1">
    <location>
        <begin position="1"/>
        <end position="49"/>
    </location>
</feature>
<organism evidence="5 6">
    <name type="scientific">Mycolicibacterium agri</name>
    <name type="common">Mycobacterium agri</name>
    <dbReference type="NCBI Taxonomy" id="36811"/>
    <lineage>
        <taxon>Bacteria</taxon>
        <taxon>Bacillati</taxon>
        <taxon>Actinomycetota</taxon>
        <taxon>Actinomycetes</taxon>
        <taxon>Mycobacteriales</taxon>
        <taxon>Mycobacteriaceae</taxon>
        <taxon>Mycolicibacterium</taxon>
    </lineage>
</organism>
<comment type="caution">
    <text evidence="5">The sequence shown here is derived from an EMBL/GenBank/DDBJ whole genome shotgun (WGS) entry which is preliminary data.</text>
</comment>
<feature type="transmembrane region" description="Helical" evidence="2">
    <location>
        <begin position="154"/>
        <end position="171"/>
    </location>
</feature>
<protein>
    <recommendedName>
        <fullName evidence="3">DUF1468 domain-containing protein</fullName>
    </recommendedName>
</protein>
<name>A0A2A7N4V5_MYCAG</name>
<evidence type="ECO:0000256" key="2">
    <source>
        <dbReference type="SAM" id="Phobius"/>
    </source>
</evidence>
<proteinExistence type="predicted"/>
<feature type="transmembrane region" description="Helical" evidence="2">
    <location>
        <begin position="57"/>
        <end position="74"/>
    </location>
</feature>
<dbReference type="InterPro" id="IPR009936">
    <property type="entry name" value="DUF1468"/>
</dbReference>
<evidence type="ECO:0000259" key="3">
    <source>
        <dbReference type="Pfam" id="PF07331"/>
    </source>
</evidence>
<evidence type="ECO:0000313" key="4">
    <source>
        <dbReference type="EMBL" id="GFG53163.1"/>
    </source>
</evidence>
<dbReference type="AlphaFoldDB" id="A0A2A7N4V5"/>
<evidence type="ECO:0000256" key="1">
    <source>
        <dbReference type="SAM" id="MobiDB-lite"/>
    </source>
</evidence>
<dbReference type="Pfam" id="PF07331">
    <property type="entry name" value="TctB"/>
    <property type="match status" value="1"/>
</dbReference>
<keyword evidence="6" id="KW-1185">Reference proteome</keyword>
<dbReference type="OrthoDB" id="4761836at2"/>
<sequence length="209" mass="22651">MAQDVRPKPEASSDETAPAQPVLPGQPVEPTAEQSADPDETAERTPDPRDVRLTRRVHVVLGIVIAVVAAWLLYRSRTELAFRGANNEPGPGYLPVLLTICLIGLGLALSVVWLFGPQARRGTAPTLSLSLPAMGRALVVWLALVVSAFLIEPLGFLVAGEVLVLLVIIVIERIRSIPIIITLLLLPPAMYFLFDILLEVQLPGGTLWY</sequence>
<feature type="transmembrane region" description="Helical" evidence="2">
    <location>
        <begin position="178"/>
        <end position="198"/>
    </location>
</feature>
<feature type="transmembrane region" description="Helical" evidence="2">
    <location>
        <begin position="127"/>
        <end position="148"/>
    </location>
</feature>
<reference evidence="4 7" key="2">
    <citation type="journal article" date="2019" name="Emerg. Microbes Infect.">
        <title>Comprehensive subspecies identification of 175 nontuberculous mycobacteria species based on 7547 genomic profiles.</title>
        <authorList>
            <person name="Matsumoto Y."/>
            <person name="Kinjo T."/>
            <person name="Motooka D."/>
            <person name="Nabeya D."/>
            <person name="Jung N."/>
            <person name="Uechi K."/>
            <person name="Horii T."/>
            <person name="Iida T."/>
            <person name="Fujita J."/>
            <person name="Nakamura S."/>
        </authorList>
    </citation>
    <scope>NUCLEOTIDE SEQUENCE [LARGE SCALE GENOMIC DNA]</scope>
    <source>
        <strain evidence="4 7">JCM 6377</strain>
    </source>
</reference>
<feature type="compositionally biased region" description="Basic and acidic residues" evidence="1">
    <location>
        <begin position="1"/>
        <end position="11"/>
    </location>
</feature>
<keyword evidence="2" id="KW-0472">Membrane</keyword>
<reference evidence="4" key="3">
    <citation type="submission" date="2020-02" db="EMBL/GenBank/DDBJ databases">
        <authorList>
            <person name="Matsumoto Y."/>
            <person name="Motooka D."/>
            <person name="Nakamura S."/>
        </authorList>
    </citation>
    <scope>NUCLEOTIDE SEQUENCE</scope>
    <source>
        <strain evidence="4">JCM 6377</strain>
    </source>
</reference>
<reference evidence="5 6" key="1">
    <citation type="submission" date="2017-10" db="EMBL/GenBank/DDBJ databases">
        <title>The new phylogeny of genus Mycobacterium.</title>
        <authorList>
            <person name="Tortoli E."/>
            <person name="Trovato A."/>
            <person name="Cirillo D.M."/>
        </authorList>
    </citation>
    <scope>NUCLEOTIDE SEQUENCE [LARGE SCALE GENOMIC DNA]</scope>
    <source>
        <strain evidence="5 6">CCUG37673</strain>
    </source>
</reference>
<dbReference type="RefSeq" id="WP_097940229.1">
    <property type="nucleotide sequence ID" value="NZ_BLKS01000001.1"/>
</dbReference>
<feature type="transmembrane region" description="Helical" evidence="2">
    <location>
        <begin position="94"/>
        <end position="115"/>
    </location>
</feature>
<evidence type="ECO:0000313" key="5">
    <source>
        <dbReference type="EMBL" id="PEG38880.1"/>
    </source>
</evidence>
<evidence type="ECO:0000313" key="6">
    <source>
        <dbReference type="Proteomes" id="UP000220914"/>
    </source>
</evidence>